<evidence type="ECO:0000313" key="2">
    <source>
        <dbReference type="EMBL" id="MBM0278794.1"/>
    </source>
</evidence>
<organism evidence="2 3">
    <name type="scientific">Micromonospora tarensis</name>
    <dbReference type="NCBI Taxonomy" id="2806100"/>
    <lineage>
        <taxon>Bacteria</taxon>
        <taxon>Bacillati</taxon>
        <taxon>Actinomycetota</taxon>
        <taxon>Actinomycetes</taxon>
        <taxon>Micromonosporales</taxon>
        <taxon>Micromonosporaceae</taxon>
        <taxon>Micromonospora</taxon>
    </lineage>
</organism>
<dbReference type="Pfam" id="PF06054">
    <property type="entry name" value="CoiA_nuc"/>
    <property type="match status" value="1"/>
</dbReference>
<gene>
    <name evidence="2" type="ORF">JM949_27590</name>
</gene>
<feature type="domain" description="Competence protein CoiA nuclease-like" evidence="1">
    <location>
        <begin position="71"/>
        <end position="148"/>
    </location>
</feature>
<sequence>MPLLAMVDGVRTVSTLQSDEQWQSLRTDVRAGRCSVRLPYCGAVAYLRTSKLGVRHFAHRAASDCASHPAETGQHLYAKNIIVQAARAAGWDAEPEARGEGWVADVLATGGTSRFAFEVQWSAQTRAQFEHRQHRYAADRVHGVWFTRYERSVPLPRRDLPVFHTAFAADSVTTVVNGTAMPLADTVIGLLTGRIGFRTHVATGQPAITQLSCFEYPCYGCGRVSLFWEVDRKIIDGPCGTRAEIRHALIWAKDRPEARPDVRRRVAMEADRLGVPLANLGSRYSATARGSYTAFSCPSCNALFGDWYLREYVMEARAEDAFLLVKFSGGGDRIEQPHWCRDAGQGQCVDREQAAALTGGPDLVPATNRHR</sequence>
<keyword evidence="3" id="KW-1185">Reference proteome</keyword>
<evidence type="ECO:0000313" key="3">
    <source>
        <dbReference type="Proteomes" id="UP000622245"/>
    </source>
</evidence>
<dbReference type="InterPro" id="IPR010330">
    <property type="entry name" value="CoiA_nuc"/>
</dbReference>
<comment type="caution">
    <text evidence="2">The sequence shown here is derived from an EMBL/GenBank/DDBJ whole genome shotgun (WGS) entry which is preliminary data.</text>
</comment>
<accession>A0ABS1YMZ6</accession>
<evidence type="ECO:0000259" key="1">
    <source>
        <dbReference type="Pfam" id="PF06054"/>
    </source>
</evidence>
<dbReference type="EMBL" id="JAEVHL010000203">
    <property type="protein sequence ID" value="MBM0278794.1"/>
    <property type="molecule type" value="Genomic_DNA"/>
</dbReference>
<dbReference type="Proteomes" id="UP000622245">
    <property type="component" value="Unassembled WGS sequence"/>
</dbReference>
<name>A0ABS1YMZ6_9ACTN</name>
<reference evidence="2 3" key="1">
    <citation type="submission" date="2021-01" db="EMBL/GenBank/DDBJ databases">
        <title>Draft genome sequence of Micromonospora sp. strain STR1s_6.</title>
        <authorList>
            <person name="Karlyshev A."/>
            <person name="Jawad R."/>
        </authorList>
    </citation>
    <scope>NUCLEOTIDE SEQUENCE [LARGE SCALE GENOMIC DNA]</scope>
    <source>
        <strain evidence="2 3">STR1S-6</strain>
    </source>
</reference>
<protein>
    <recommendedName>
        <fullName evidence="1">Competence protein CoiA nuclease-like domain-containing protein</fullName>
    </recommendedName>
</protein>
<proteinExistence type="predicted"/>